<keyword evidence="2" id="KW-1185">Reference proteome</keyword>
<organism evidence="1 2">
    <name type="scientific">Sphingobacterium nematocida</name>
    <dbReference type="NCBI Taxonomy" id="1513896"/>
    <lineage>
        <taxon>Bacteria</taxon>
        <taxon>Pseudomonadati</taxon>
        <taxon>Bacteroidota</taxon>
        <taxon>Sphingobacteriia</taxon>
        <taxon>Sphingobacteriales</taxon>
        <taxon>Sphingobacteriaceae</taxon>
        <taxon>Sphingobacterium</taxon>
    </lineage>
</organism>
<accession>A0A1T5CQM1</accession>
<dbReference type="OrthoDB" id="723980at2"/>
<dbReference type="EMBL" id="FUZF01000004">
    <property type="protein sequence ID" value="SKB61795.1"/>
    <property type="molecule type" value="Genomic_DNA"/>
</dbReference>
<evidence type="ECO:0008006" key="3">
    <source>
        <dbReference type="Google" id="ProtNLM"/>
    </source>
</evidence>
<dbReference type="STRING" id="1513896.SAMN05660841_01530"/>
<dbReference type="AlphaFoldDB" id="A0A1T5CQM1"/>
<sequence>MIKLQYIGVFCLLLLIFACKKDDAEYLKFSELGAEKKEYTIPATAGQLEVKVLSSSNFEVVLPQEQSWLKVNSDKMKGDTSFLLDHEANVGFPRKSVVALYAPESERYDTVMVKQNGTKQPILNFPTLNTTVLGDGGIVVSKLKTNIPLEDMTIKVIYPTPDVEAWINTDFAYDPNAENFSFTVKPNTSQTELRNVQIRLSYKDGWDVEHVSTLYLLQANALNEFGMQADFSEIRVWAGEKITSDLFIEGHVVSDAGNPNVGDAPQTTPTAINYTENDRTVYVQSLDGRYGFRILTSTPSDNIFKRYSKVQILLKGVGVERELNPNRYTLTGVTSMMVMRQEEGAASQIAIKQKHMRDLTDDDIYTFVTLKDVEFPIRKGSFTPINEGYSTLFSAHRIGKYPLLMRDKNGDDFFTMTNTRTAYRRDGSMLPAGSGTISGVIVHEKFSRFEYQDAALEQDYGNIGRYQIRHLAKEDIKIATTFTSGFSELLTEYQYPNITNGIALPTLGNNGSITFSVNTVNLSKSVDYSYLGAVGKENLGNTNQYGNGVLTGAGSKQNTETTTNSDGKGAVTNAAITAKDTWWNYEKNRGEGFVVDFSTLGINTNQLSLQFTALNLVGSTGKGAPRYWKVEWSEHGNMDGTWTKIKSYTVPDAPLFANTNIHQLAAYKNINIKLPLALLGKSKVYIRLVVERNLASNGNSYASEPLDEATSTGIGYLAIRYNK</sequence>
<reference evidence="2" key="1">
    <citation type="submission" date="2017-02" db="EMBL/GenBank/DDBJ databases">
        <authorList>
            <person name="Varghese N."/>
            <person name="Submissions S."/>
        </authorList>
    </citation>
    <scope>NUCLEOTIDE SEQUENCE [LARGE SCALE GENOMIC DNA]</scope>
    <source>
        <strain evidence="2">DSM 24091</strain>
    </source>
</reference>
<dbReference type="PROSITE" id="PS51257">
    <property type="entry name" value="PROKAR_LIPOPROTEIN"/>
    <property type="match status" value="1"/>
</dbReference>
<gene>
    <name evidence="1" type="ORF">SAMN05660841_01530</name>
</gene>
<evidence type="ECO:0000313" key="1">
    <source>
        <dbReference type="EMBL" id="SKB61795.1"/>
    </source>
</evidence>
<evidence type="ECO:0000313" key="2">
    <source>
        <dbReference type="Proteomes" id="UP000190150"/>
    </source>
</evidence>
<proteinExistence type="predicted"/>
<name>A0A1T5CQM1_9SPHI</name>
<dbReference type="RefSeq" id="WP_079642491.1">
    <property type="nucleotide sequence ID" value="NZ_FUZF01000004.1"/>
</dbReference>
<dbReference type="Proteomes" id="UP000190150">
    <property type="component" value="Unassembled WGS sequence"/>
</dbReference>
<protein>
    <recommendedName>
        <fullName evidence="3">DUF5689 domain-containing protein</fullName>
    </recommendedName>
</protein>